<comment type="similarity">
    <text evidence="7">Belongs to the binding-protein-dependent transport system permease family.</text>
</comment>
<feature type="domain" description="ABC transmembrane type-1" evidence="8">
    <location>
        <begin position="94"/>
        <end position="303"/>
    </location>
</feature>
<dbReference type="InterPro" id="IPR045621">
    <property type="entry name" value="BPD_transp_1_N"/>
</dbReference>
<dbReference type="CDD" id="cd06261">
    <property type="entry name" value="TM_PBP2"/>
    <property type="match status" value="1"/>
</dbReference>
<dbReference type="Pfam" id="PF19300">
    <property type="entry name" value="BPD_transp_1_N"/>
    <property type="match status" value="1"/>
</dbReference>
<evidence type="ECO:0000256" key="4">
    <source>
        <dbReference type="ARBA" id="ARBA00022692"/>
    </source>
</evidence>
<dbReference type="PANTHER" id="PTHR43163">
    <property type="entry name" value="DIPEPTIDE TRANSPORT SYSTEM PERMEASE PROTEIN DPPB-RELATED"/>
    <property type="match status" value="1"/>
</dbReference>
<dbReference type="InterPro" id="IPR035906">
    <property type="entry name" value="MetI-like_sf"/>
</dbReference>
<keyword evidence="2 7" id="KW-0813">Transport</keyword>
<feature type="transmembrane region" description="Helical" evidence="7">
    <location>
        <begin position="180"/>
        <end position="199"/>
    </location>
</feature>
<evidence type="ECO:0000256" key="3">
    <source>
        <dbReference type="ARBA" id="ARBA00022475"/>
    </source>
</evidence>
<dbReference type="EMBL" id="CP102453">
    <property type="protein sequence ID" value="UUX33007.1"/>
    <property type="molecule type" value="Genomic_DNA"/>
</dbReference>
<keyword evidence="4 7" id="KW-0812">Transmembrane</keyword>
<dbReference type="SUPFAM" id="SSF161098">
    <property type="entry name" value="MetI-like"/>
    <property type="match status" value="1"/>
</dbReference>
<feature type="transmembrane region" description="Helical" evidence="7">
    <location>
        <begin position="12"/>
        <end position="29"/>
    </location>
</feature>
<sequence>MRRFIYKLFSTLFTLLLVSLIIFLIFNILPGNPAQAILGPDADIQQIRVLEEQLGLNDPLHTRYFNWIGGIFQGDFGTSYRYREPVAQIIADRLPVTLSLTIYSLLLTIIIAIPVGIFISRYEGTVISTIANLISQLGISIPSFWLAFVLILIFAVNLGWLPTFGYKSLSDGIGDHLRSMVLPSVSIAISNIAVIIRYLSNSVADQMNRDYVTTAIVKGADENRVLYRHVLKNASLPVITIFGLMVADTLGGSIIIENVFALPGIGSLLNSSVQTRDFPLIQSLVLFISIIIILANFVVDILYQVIDPRIKTGGK</sequence>
<dbReference type="PANTHER" id="PTHR43163:SF6">
    <property type="entry name" value="DIPEPTIDE TRANSPORT SYSTEM PERMEASE PROTEIN DPPB-RELATED"/>
    <property type="match status" value="1"/>
</dbReference>
<dbReference type="Pfam" id="PF00528">
    <property type="entry name" value="BPD_transp_1"/>
    <property type="match status" value="1"/>
</dbReference>
<protein>
    <submittedName>
        <fullName evidence="9">ABC transporter permease</fullName>
    </submittedName>
</protein>
<dbReference type="Proteomes" id="UP001315967">
    <property type="component" value="Chromosome"/>
</dbReference>
<evidence type="ECO:0000256" key="6">
    <source>
        <dbReference type="ARBA" id="ARBA00023136"/>
    </source>
</evidence>
<evidence type="ECO:0000313" key="9">
    <source>
        <dbReference type="EMBL" id="UUX33007.1"/>
    </source>
</evidence>
<gene>
    <name evidence="9" type="ORF">NRE15_08765</name>
</gene>
<keyword evidence="3" id="KW-1003">Cell membrane</keyword>
<evidence type="ECO:0000313" key="10">
    <source>
        <dbReference type="Proteomes" id="UP001315967"/>
    </source>
</evidence>
<accession>A0ABY5P2Q3</accession>
<dbReference type="InterPro" id="IPR000515">
    <property type="entry name" value="MetI-like"/>
</dbReference>
<evidence type="ECO:0000256" key="7">
    <source>
        <dbReference type="RuleBase" id="RU363032"/>
    </source>
</evidence>
<evidence type="ECO:0000256" key="1">
    <source>
        <dbReference type="ARBA" id="ARBA00004651"/>
    </source>
</evidence>
<evidence type="ECO:0000256" key="2">
    <source>
        <dbReference type="ARBA" id="ARBA00022448"/>
    </source>
</evidence>
<feature type="transmembrane region" description="Helical" evidence="7">
    <location>
        <begin position="139"/>
        <end position="160"/>
    </location>
</feature>
<feature type="transmembrane region" description="Helical" evidence="7">
    <location>
        <begin position="100"/>
        <end position="119"/>
    </location>
</feature>
<dbReference type="RefSeq" id="WP_313792507.1">
    <property type="nucleotide sequence ID" value="NZ_CP102453.1"/>
</dbReference>
<feature type="transmembrane region" description="Helical" evidence="7">
    <location>
        <begin position="234"/>
        <end position="260"/>
    </location>
</feature>
<dbReference type="Gene3D" id="1.10.3720.10">
    <property type="entry name" value="MetI-like"/>
    <property type="match status" value="1"/>
</dbReference>
<keyword evidence="5 7" id="KW-1133">Transmembrane helix</keyword>
<keyword evidence="6 7" id="KW-0472">Membrane</keyword>
<comment type="subcellular location">
    <subcellularLocation>
        <location evidence="1 7">Cell membrane</location>
        <topology evidence="1 7">Multi-pass membrane protein</topology>
    </subcellularLocation>
</comment>
<keyword evidence="10" id="KW-1185">Reference proteome</keyword>
<name>A0ABY5P2Q3_9LACT</name>
<organism evidence="9 10">
    <name type="scientific">Fundicoccus culcitae</name>
    <dbReference type="NCBI Taxonomy" id="2969821"/>
    <lineage>
        <taxon>Bacteria</taxon>
        <taxon>Bacillati</taxon>
        <taxon>Bacillota</taxon>
        <taxon>Bacilli</taxon>
        <taxon>Lactobacillales</taxon>
        <taxon>Aerococcaceae</taxon>
        <taxon>Fundicoccus</taxon>
    </lineage>
</organism>
<evidence type="ECO:0000259" key="8">
    <source>
        <dbReference type="PROSITE" id="PS50928"/>
    </source>
</evidence>
<proteinExistence type="inferred from homology"/>
<feature type="transmembrane region" description="Helical" evidence="7">
    <location>
        <begin position="280"/>
        <end position="303"/>
    </location>
</feature>
<evidence type="ECO:0000256" key="5">
    <source>
        <dbReference type="ARBA" id="ARBA00022989"/>
    </source>
</evidence>
<reference evidence="9 10" key="1">
    <citation type="submission" date="2022-08" db="EMBL/GenBank/DDBJ databases">
        <title>Aerococcaceae sp. nov isolated from spoiled eye mask.</title>
        <authorList>
            <person name="Zhou G."/>
            <person name="Xie X.-B."/>
            <person name="Shi Q.-S."/>
            <person name="Wang Y.-S."/>
            <person name="Wen X."/>
            <person name="Peng H."/>
            <person name="Yang X.-J."/>
            <person name="Tao H.-B."/>
            <person name="Huang X.-M."/>
        </authorList>
    </citation>
    <scope>NUCLEOTIDE SEQUENCE [LARGE SCALE GENOMIC DNA]</scope>
    <source>
        <strain evidence="10">DM20194951</strain>
    </source>
</reference>
<dbReference type="PROSITE" id="PS50928">
    <property type="entry name" value="ABC_TM1"/>
    <property type="match status" value="1"/>
</dbReference>